<name>A0A2V5J2P7_9EURO</name>
<dbReference type="Proteomes" id="UP000248817">
    <property type="component" value="Unassembled WGS sequence"/>
</dbReference>
<sequence length="205" mass="22554">MSDCRATFPKGSRLGGAVVDPVACRVGWYRTDTLASCTVSRPTADFPAFSVNSAMVPNSPGTTRAYLLHTTLQAHTEKHMSHKLQSFKATCRSYPPWLTQLHSITNEAFPSMCVSSAGRCWVDSRLLSGGAKSVDSDRVFDVHVSMDLYYTYRIINSLSLSIAIENMPSFEVQCIAAPTDSLRHPCCLPYRPGLNMSNNALSRPK</sequence>
<dbReference type="AlphaFoldDB" id="A0A2V5J2P7"/>
<dbReference type="EMBL" id="KZ825561">
    <property type="protein sequence ID" value="PYI27796.1"/>
    <property type="molecule type" value="Genomic_DNA"/>
</dbReference>
<evidence type="ECO:0000313" key="2">
    <source>
        <dbReference type="Proteomes" id="UP000248817"/>
    </source>
</evidence>
<accession>A0A2V5J2P7</accession>
<gene>
    <name evidence="1" type="ORF">BP00DRAFT_278858</name>
</gene>
<evidence type="ECO:0000313" key="1">
    <source>
        <dbReference type="EMBL" id="PYI27796.1"/>
    </source>
</evidence>
<proteinExistence type="predicted"/>
<organism evidence="1 2">
    <name type="scientific">Aspergillus indologenus CBS 114.80</name>
    <dbReference type="NCBI Taxonomy" id="1450541"/>
    <lineage>
        <taxon>Eukaryota</taxon>
        <taxon>Fungi</taxon>
        <taxon>Dikarya</taxon>
        <taxon>Ascomycota</taxon>
        <taxon>Pezizomycotina</taxon>
        <taxon>Eurotiomycetes</taxon>
        <taxon>Eurotiomycetidae</taxon>
        <taxon>Eurotiales</taxon>
        <taxon>Aspergillaceae</taxon>
        <taxon>Aspergillus</taxon>
        <taxon>Aspergillus subgen. Circumdati</taxon>
    </lineage>
</organism>
<protein>
    <submittedName>
        <fullName evidence="1">Uncharacterized protein</fullName>
    </submittedName>
</protein>
<keyword evidence="2" id="KW-1185">Reference proteome</keyword>
<reference evidence="1 2" key="1">
    <citation type="submission" date="2018-02" db="EMBL/GenBank/DDBJ databases">
        <title>The genomes of Aspergillus section Nigri reveals drivers in fungal speciation.</title>
        <authorList>
            <consortium name="DOE Joint Genome Institute"/>
            <person name="Vesth T.C."/>
            <person name="Nybo J."/>
            <person name="Theobald S."/>
            <person name="Brandl J."/>
            <person name="Frisvad J.C."/>
            <person name="Nielsen K.F."/>
            <person name="Lyhne E.K."/>
            <person name="Kogle M.E."/>
            <person name="Kuo A."/>
            <person name="Riley R."/>
            <person name="Clum A."/>
            <person name="Nolan M."/>
            <person name="Lipzen A."/>
            <person name="Salamov A."/>
            <person name="Henrissat B."/>
            <person name="Wiebenga A."/>
            <person name="De vries R.P."/>
            <person name="Grigoriev I.V."/>
            <person name="Mortensen U.H."/>
            <person name="Andersen M.R."/>
            <person name="Baker S.E."/>
        </authorList>
    </citation>
    <scope>NUCLEOTIDE SEQUENCE [LARGE SCALE GENOMIC DNA]</scope>
    <source>
        <strain evidence="1 2">CBS 114.80</strain>
    </source>
</reference>